<dbReference type="Proteomes" id="UP001056778">
    <property type="component" value="Chromosome 5"/>
</dbReference>
<evidence type="ECO:0000313" key="2">
    <source>
        <dbReference type="Proteomes" id="UP001056778"/>
    </source>
</evidence>
<proteinExistence type="predicted"/>
<sequence length="1004" mass="111395">MSLQKKEEHYFTSQMAAAKERVNENLIDFKSPSINSDKSYPNDNSPGSNPFDTLSCIAGDNDPFLISGNFDMDCGRESLGILQIDLGKIKFDDTNWLSVPEICVNNDNSLQMSSENSSKEFNKAFLYSHKNIKNDSVFIEAKHIASKIADESILNLGDAEHYSIDCISPPDLIDISNTTEEENIISTETIFKTVDKMIPSTSAASASDKLPETNDIIPNKTTDSSSSSTSSFNRIDCLQNLSEICGGDNKKLSKSRLSQCSSNKTKSHDANSILHNLSEIFNNDNPSIQQKSEGQNLLFSLADILFSSDRRDSSNGQEQSEDSGHSSIDQDVLPQTDINCSPLDLRIIAEIPIEEPKPLDLSISKKTQQQDEIIDLSISKSNASRSKNKNESANSNDSKNLSNMKGNITNLASFGKLKPKRIEGKVVPERGPLKAMIPIVNMAKSRGVTKGGRFSTTPTKSSHMPGYKVKRTSTPKIDSKPQPVAQSTPDGNLNTRKSIPTPTQLRQRRFDVPVSPLARTNSVTSTRRRSASDIKIGADGNKFKRSNTIDKDSGIAKTLNRVRENIEKARNLSSNNGKAVQQKRSILGEGNRILSSSNLKPCNLVTCPGVYLCPNGKISLQLYMLDSCIQTVSAEPAFPLLCHEKFIFYKTFFEAQRLSELQRLLNREYLYVELIQWQNCELGNVLASFQTNLSELLYPTTKEGSVPGVDIDLLMEPARNFPGVIAPKVEVCTKTIIEDTVCDTKKCNAYVVNPKVIPSKGNQIRSSTIHQRKVCHSTGYHRSRKCFTKGKKMSKPPFSYRKVDEGLLARKPQGLGPEIKGKCRCRVVNSINKTGSPSLDSARYGKQGIDFDKKMPFFKAECWTKAKSISEAAKHCLCGSSHEYEKCPVCSKYKYYFESPSRSTSPKGDADPPRRTCVLQKSGQHKYCTCEEIINSGNAKVIRCTSPKITEDQEIERNCFCPPVMKPSLAEKLHRRLNQTLDSCIDCACDIYEVDSVSPSPDFS</sequence>
<comment type="caution">
    <text evidence="1">The sequence shown here is derived from an EMBL/GenBank/DDBJ whole genome shotgun (WGS) entry which is preliminary data.</text>
</comment>
<organism evidence="1 2">
    <name type="scientific">Holotrichia oblita</name>
    <name type="common">Chafer beetle</name>
    <dbReference type="NCBI Taxonomy" id="644536"/>
    <lineage>
        <taxon>Eukaryota</taxon>
        <taxon>Metazoa</taxon>
        <taxon>Ecdysozoa</taxon>
        <taxon>Arthropoda</taxon>
        <taxon>Hexapoda</taxon>
        <taxon>Insecta</taxon>
        <taxon>Pterygota</taxon>
        <taxon>Neoptera</taxon>
        <taxon>Endopterygota</taxon>
        <taxon>Coleoptera</taxon>
        <taxon>Polyphaga</taxon>
        <taxon>Scarabaeiformia</taxon>
        <taxon>Scarabaeidae</taxon>
        <taxon>Melolonthinae</taxon>
        <taxon>Holotrichia</taxon>
    </lineage>
</organism>
<dbReference type="EMBL" id="CM043019">
    <property type="protein sequence ID" value="KAI4461985.1"/>
    <property type="molecule type" value="Genomic_DNA"/>
</dbReference>
<accession>A0ACB9T586</accession>
<keyword evidence="2" id="KW-1185">Reference proteome</keyword>
<protein>
    <submittedName>
        <fullName evidence="1">Spermatogenesis-associated protein 6 spata6</fullName>
    </submittedName>
</protein>
<reference evidence="1" key="1">
    <citation type="submission" date="2022-04" db="EMBL/GenBank/DDBJ databases">
        <title>Chromosome-scale genome assembly of Holotrichia oblita Faldermann.</title>
        <authorList>
            <person name="Rongchong L."/>
        </authorList>
    </citation>
    <scope>NUCLEOTIDE SEQUENCE</scope>
    <source>
        <strain evidence="1">81SQS9</strain>
    </source>
</reference>
<name>A0ACB9T586_HOLOL</name>
<evidence type="ECO:0000313" key="1">
    <source>
        <dbReference type="EMBL" id="KAI4461985.1"/>
    </source>
</evidence>
<gene>
    <name evidence="1" type="ORF">MML48_5g00012811</name>
</gene>